<accession>A0A8B7ZN68</accession>
<protein>
    <submittedName>
        <fullName evidence="4">Uncharacterized protein LOC110987981 isoform X1</fullName>
    </submittedName>
</protein>
<feature type="region of interest" description="Disordered" evidence="1">
    <location>
        <begin position="344"/>
        <end position="577"/>
    </location>
</feature>
<dbReference type="OrthoDB" id="10648730at2759"/>
<dbReference type="RefSeq" id="XP_022106879.1">
    <property type="nucleotide sequence ID" value="XM_022251187.1"/>
</dbReference>
<feature type="compositionally biased region" description="Low complexity" evidence="1">
    <location>
        <begin position="790"/>
        <end position="804"/>
    </location>
</feature>
<sequence>MRTYAVMCRCRTMAIPSIAMIFRCLYILTVILQTAPAKGYEDCDIFHMTCSSSTPSNTPVVSTTLETTAPTLNSSTAVTPTNATVSATEVGSTLLSTTASPSICCGCSESCEKCFSPGEGYCTECSPGYIVEPEDGQKMCLPCSLKCYYVCQDTNNKCACIGEKKECMNCRMNDSKHGRCRETTFLDKIDRGGLVGICVGGVLVIILVFVVSCCVFRKLKKPPQPVERDYRTHGGSLQLDSHQHFSDFSSDGEPMAFENQAVDDDVYGNVDNRGNMLMLNMPDERQLKQPDLVRSPSRPAPLPPGKVSSAPDFGNVYANTVISPRGETTPMSNFQPTVQAFGAGTEQSDFGGLYTNTEIPSSEAGDSNTKFLPKKKPPMELTIPPLPQKVLQDRSPARPCLPKVPQDYSTSPEISQDNQPAAPVILPQLPERKFERSDSQDFPERPPPPPPSKMSLLGRNVMPQQTAPPVQSKKFSSLHDAALHSRNEASEKFSDLSPQPPLVPSPAHKVKSGPTTKKKPPTPTKKKEIVRHIDDEGNLRGEVRIGQPPASVPHLKQTPQDFGGMYEVTAPQPQQDYGREYEVTDVQQDHGGEYAVADVQQDYGGDYEVTDITSQGSLQRDYGMSYEQVRAPPSVPQVQAGDWGEEYEQVEVPSQVPDYGDSYEVMQLPKQHREDISQRKPMPLPNAPIPPPTKQKPSKTQVYEDANKPTPLWTDTNVANPANSGQNLKPTFRSPPALPKKFPIVKKKEDFYDQALQLDTGEGKAELTLATDDDNFYQNNPSVSRYRNVSPKQASSSAPAKSGSYITIQKP</sequence>
<feature type="compositionally biased region" description="Polar residues" evidence="1">
    <location>
        <begin position="713"/>
        <end position="729"/>
    </location>
</feature>
<dbReference type="InterPro" id="IPR009030">
    <property type="entry name" value="Growth_fac_rcpt_cys_sf"/>
</dbReference>
<dbReference type="InterPro" id="IPR006212">
    <property type="entry name" value="Furin_repeat"/>
</dbReference>
<dbReference type="GeneID" id="110987981"/>
<evidence type="ECO:0000256" key="1">
    <source>
        <dbReference type="SAM" id="MobiDB-lite"/>
    </source>
</evidence>
<gene>
    <name evidence="4" type="primary">LOC110987981</name>
</gene>
<feature type="region of interest" description="Disordered" evidence="1">
    <location>
        <begin position="291"/>
        <end position="311"/>
    </location>
</feature>
<feature type="compositionally biased region" description="Polar residues" evidence="1">
    <location>
        <begin position="354"/>
        <end position="370"/>
    </location>
</feature>
<evidence type="ECO:0000313" key="4">
    <source>
        <dbReference type="RefSeq" id="XP_022106879.1"/>
    </source>
</evidence>
<name>A0A8B7ZN68_ACAPL</name>
<feature type="compositionally biased region" description="Basic and acidic residues" evidence="1">
    <location>
        <begin position="481"/>
        <end position="494"/>
    </location>
</feature>
<dbReference type="Proteomes" id="UP000694845">
    <property type="component" value="Unplaced"/>
</dbReference>
<evidence type="ECO:0000313" key="3">
    <source>
        <dbReference type="Proteomes" id="UP000694845"/>
    </source>
</evidence>
<feature type="compositionally biased region" description="Polar residues" evidence="1">
    <location>
        <begin position="462"/>
        <end position="475"/>
    </location>
</feature>
<feature type="compositionally biased region" description="Pro residues" evidence="1">
    <location>
        <begin position="682"/>
        <end position="694"/>
    </location>
</feature>
<feature type="compositionally biased region" description="Polar residues" evidence="1">
    <location>
        <begin position="407"/>
        <end position="419"/>
    </location>
</feature>
<dbReference type="KEGG" id="aplc:110987981"/>
<feature type="compositionally biased region" description="Basic and acidic residues" evidence="1">
    <location>
        <begin position="430"/>
        <end position="444"/>
    </location>
</feature>
<keyword evidence="2" id="KW-0812">Transmembrane</keyword>
<dbReference type="AlphaFoldDB" id="A0A8B7ZN68"/>
<keyword evidence="3" id="KW-1185">Reference proteome</keyword>
<feature type="compositionally biased region" description="Polar residues" evidence="1">
    <location>
        <begin position="776"/>
        <end position="787"/>
    </location>
</feature>
<dbReference type="CDD" id="cd00064">
    <property type="entry name" value="FU"/>
    <property type="match status" value="1"/>
</dbReference>
<feature type="region of interest" description="Disordered" evidence="1">
    <location>
        <begin position="769"/>
        <end position="811"/>
    </location>
</feature>
<feature type="compositionally biased region" description="Basic and acidic residues" evidence="1">
    <location>
        <begin position="525"/>
        <end position="543"/>
    </location>
</feature>
<keyword evidence="2" id="KW-0472">Membrane</keyword>
<feature type="region of interest" description="Disordered" evidence="1">
    <location>
        <begin position="653"/>
        <end position="740"/>
    </location>
</feature>
<feature type="transmembrane region" description="Helical" evidence="2">
    <location>
        <begin position="194"/>
        <end position="216"/>
    </location>
</feature>
<dbReference type="SUPFAM" id="SSF57184">
    <property type="entry name" value="Growth factor receptor domain"/>
    <property type="match status" value="1"/>
</dbReference>
<reference evidence="4" key="1">
    <citation type="submission" date="2025-08" db="UniProtKB">
        <authorList>
            <consortium name="RefSeq"/>
        </authorList>
    </citation>
    <scope>IDENTIFICATION</scope>
</reference>
<feature type="compositionally biased region" description="Basic residues" evidence="1">
    <location>
        <begin position="508"/>
        <end position="520"/>
    </location>
</feature>
<keyword evidence="2" id="KW-1133">Transmembrane helix</keyword>
<proteinExistence type="predicted"/>
<evidence type="ECO:0000256" key="2">
    <source>
        <dbReference type="SAM" id="Phobius"/>
    </source>
</evidence>
<organism evidence="3 4">
    <name type="scientific">Acanthaster planci</name>
    <name type="common">Crown-of-thorns starfish</name>
    <dbReference type="NCBI Taxonomy" id="133434"/>
    <lineage>
        <taxon>Eukaryota</taxon>
        <taxon>Metazoa</taxon>
        <taxon>Echinodermata</taxon>
        <taxon>Eleutherozoa</taxon>
        <taxon>Asterozoa</taxon>
        <taxon>Asteroidea</taxon>
        <taxon>Valvatacea</taxon>
        <taxon>Valvatida</taxon>
        <taxon>Acanthasteridae</taxon>
        <taxon>Acanthaster</taxon>
    </lineage>
</organism>